<gene>
    <name evidence="3" type="ORF">ATY37_17050</name>
    <name evidence="2" type="ORF">AUQ44_04780</name>
</gene>
<dbReference type="PROSITE" id="PS51257">
    <property type="entry name" value="PROKAR_LIPOPROTEIN"/>
    <property type="match status" value="1"/>
</dbReference>
<dbReference type="InterPro" id="IPR025294">
    <property type="entry name" value="DUF4156"/>
</dbReference>
<keyword evidence="1" id="KW-0732">Signal</keyword>
<evidence type="ECO:0000256" key="1">
    <source>
        <dbReference type="SAM" id="SignalP"/>
    </source>
</evidence>
<name>A0A151KXS4_9VIBR</name>
<proteinExistence type="predicted"/>
<dbReference type="Proteomes" id="UP000075346">
    <property type="component" value="Unassembled WGS sequence"/>
</dbReference>
<reference evidence="2 4" key="2">
    <citation type="submission" date="2015-12" db="EMBL/GenBank/DDBJ databases">
        <authorList>
            <person name="Shamseldin A."/>
            <person name="Moawad H."/>
            <person name="Abd El-Rahim W.M."/>
            <person name="Sadowsky M.J."/>
        </authorList>
    </citation>
    <scope>NUCLEOTIDE SEQUENCE [LARGE SCALE GENOMIC DNA]</scope>
    <source>
        <strain evidence="4">2538-88</strain>
        <strain evidence="2">2756-81</strain>
    </source>
</reference>
<dbReference type="RefSeq" id="WP_061897218.1">
    <property type="nucleotide sequence ID" value="NZ_JBBMIX010000004.1"/>
</dbReference>
<dbReference type="AlphaFoldDB" id="A0A151KXS4"/>
<comment type="caution">
    <text evidence="3">The sequence shown here is derived from an EMBL/GenBank/DDBJ whole genome shotgun (WGS) entry which is preliminary data.</text>
</comment>
<feature type="signal peptide" evidence="1">
    <location>
        <begin position="1"/>
        <end position="19"/>
    </location>
</feature>
<evidence type="ECO:0008006" key="6">
    <source>
        <dbReference type="Google" id="ProtNLM"/>
    </source>
</evidence>
<organism evidence="3 4">
    <name type="scientific">Vibrio cidicii</name>
    <dbReference type="NCBI Taxonomy" id="1763883"/>
    <lineage>
        <taxon>Bacteria</taxon>
        <taxon>Pseudomonadati</taxon>
        <taxon>Pseudomonadota</taxon>
        <taxon>Gammaproteobacteria</taxon>
        <taxon>Vibrionales</taxon>
        <taxon>Vibrionaceae</taxon>
        <taxon>Vibrio</taxon>
    </lineage>
</organism>
<evidence type="ECO:0000313" key="5">
    <source>
        <dbReference type="Proteomes" id="UP000075349"/>
    </source>
</evidence>
<dbReference type="Pfam" id="PF13698">
    <property type="entry name" value="DUF4156"/>
    <property type="match status" value="1"/>
</dbReference>
<dbReference type="EMBL" id="LOBR01000039">
    <property type="protein sequence ID" value="KYN88176.1"/>
    <property type="molecule type" value="Genomic_DNA"/>
</dbReference>
<dbReference type="EMBL" id="LOMK01000001">
    <property type="protein sequence ID" value="KYN25087.1"/>
    <property type="molecule type" value="Genomic_DNA"/>
</dbReference>
<accession>A0A151KXS4</accession>
<sequence>MLKRSVVAFVSLGLLSACSTPLNKTTTESQSIEIRLDGQFNPDSCHYLGTVTGSEGHWYNYLFFGNDVLIQGAVNQLKNNAHQLGANTIYAITTQNFTTSVSLLGTAYYCEMQKSGQRLN</sequence>
<evidence type="ECO:0000313" key="3">
    <source>
        <dbReference type="EMBL" id="KYN88176.1"/>
    </source>
</evidence>
<accession>A0A151JHJ2</accession>
<evidence type="ECO:0000313" key="4">
    <source>
        <dbReference type="Proteomes" id="UP000075346"/>
    </source>
</evidence>
<feature type="chain" id="PRO_5014248441" description="DUF4156 domain-containing protein" evidence="1">
    <location>
        <begin position="20"/>
        <end position="120"/>
    </location>
</feature>
<dbReference type="Proteomes" id="UP000075349">
    <property type="component" value="Unassembled WGS sequence"/>
</dbReference>
<protein>
    <recommendedName>
        <fullName evidence="6">DUF4156 domain-containing protein</fullName>
    </recommendedName>
</protein>
<evidence type="ECO:0000313" key="2">
    <source>
        <dbReference type="EMBL" id="KYN25087.1"/>
    </source>
</evidence>
<reference evidence="3 5" key="1">
    <citation type="submission" date="2015-12" db="EMBL/GenBank/DDBJ databases">
        <authorList>
            <person name="Tarr C.L."/>
            <person name="Gladney L.M."/>
        </authorList>
    </citation>
    <scope>NUCLEOTIDE SEQUENCE</scope>
    <source>
        <strain evidence="3">2538-88</strain>
        <strain evidence="5">2756-81</strain>
    </source>
</reference>